<dbReference type="Proteomes" id="UP000472272">
    <property type="component" value="Chromosome 2"/>
</dbReference>
<keyword evidence="4" id="KW-0862">Zinc</keyword>
<feature type="domain" description="C2H2-type" evidence="7">
    <location>
        <begin position="114"/>
        <end position="142"/>
    </location>
</feature>
<reference evidence="8 9" key="1">
    <citation type="journal article" date="2019" name="Proc. Natl. Acad. Sci. U.S.A.">
        <title>Regulatory changes in pterin and carotenoid genes underlie balanced color polymorphisms in the wall lizard.</title>
        <authorList>
            <person name="Andrade P."/>
            <person name="Pinho C."/>
            <person name="Perez I de Lanuza G."/>
            <person name="Afonso S."/>
            <person name="Brejcha J."/>
            <person name="Rubin C.J."/>
            <person name="Wallerman O."/>
            <person name="Pereira P."/>
            <person name="Sabatino S.J."/>
            <person name="Bellati A."/>
            <person name="Pellitteri-Rosa D."/>
            <person name="Bosakova Z."/>
            <person name="Bunikis I."/>
            <person name="Carretero M.A."/>
            <person name="Feiner N."/>
            <person name="Marsik P."/>
            <person name="Pauperio F."/>
            <person name="Salvi D."/>
            <person name="Soler L."/>
            <person name="While G.M."/>
            <person name="Uller T."/>
            <person name="Font E."/>
            <person name="Andersson L."/>
            <person name="Carneiro M."/>
        </authorList>
    </citation>
    <scope>NUCLEOTIDE SEQUENCE</scope>
</reference>
<evidence type="ECO:0000259" key="7">
    <source>
        <dbReference type="PROSITE" id="PS50157"/>
    </source>
</evidence>
<evidence type="ECO:0000256" key="5">
    <source>
        <dbReference type="ARBA" id="ARBA00023242"/>
    </source>
</evidence>
<sequence length="142" mass="16029">MSELIFSLGTEKYRDVVLDQLRGDGEGNQNFEGPSVKYFSMSEHLNTQLQTNAGEKPFKFMECGKSFIESGALTRHQRTHTGENPFQCMDCRKSFRDMGNLQDINETHTGEKPFKCMECGKGFIGSGALRVHQTNSHRGETI</sequence>
<reference evidence="8" key="3">
    <citation type="submission" date="2025-09" db="UniProtKB">
        <authorList>
            <consortium name="Ensembl"/>
        </authorList>
    </citation>
    <scope>IDENTIFICATION</scope>
</reference>
<dbReference type="PANTHER" id="PTHR24393:SF157">
    <property type="entry name" value="ZINC FINGER PROTEIN 76"/>
    <property type="match status" value="1"/>
</dbReference>
<proteinExistence type="predicted"/>
<evidence type="ECO:0000256" key="2">
    <source>
        <dbReference type="ARBA" id="ARBA00022737"/>
    </source>
</evidence>
<dbReference type="SUPFAM" id="SSF57667">
    <property type="entry name" value="beta-beta-alpha zinc fingers"/>
    <property type="match status" value="2"/>
</dbReference>
<organism evidence="8 9">
    <name type="scientific">Podarcis muralis</name>
    <name type="common">Wall lizard</name>
    <name type="synonym">Lacerta muralis</name>
    <dbReference type="NCBI Taxonomy" id="64176"/>
    <lineage>
        <taxon>Eukaryota</taxon>
        <taxon>Metazoa</taxon>
        <taxon>Chordata</taxon>
        <taxon>Craniata</taxon>
        <taxon>Vertebrata</taxon>
        <taxon>Euteleostomi</taxon>
        <taxon>Lepidosauria</taxon>
        <taxon>Squamata</taxon>
        <taxon>Bifurcata</taxon>
        <taxon>Unidentata</taxon>
        <taxon>Episquamata</taxon>
        <taxon>Laterata</taxon>
        <taxon>Lacertibaenia</taxon>
        <taxon>Lacertidae</taxon>
        <taxon>Podarcis</taxon>
    </lineage>
</organism>
<accession>A0A670HP83</accession>
<feature type="domain" description="C2H2-type" evidence="7">
    <location>
        <begin position="86"/>
        <end position="113"/>
    </location>
</feature>
<dbReference type="Ensembl" id="ENSPMRT00000001415.1">
    <property type="protein sequence ID" value="ENSPMRP00000001331.1"/>
    <property type="gene ID" value="ENSPMRG00000001001.1"/>
</dbReference>
<protein>
    <recommendedName>
        <fullName evidence="7">C2H2-type domain-containing protein</fullName>
    </recommendedName>
</protein>
<dbReference type="Gene3D" id="3.30.160.60">
    <property type="entry name" value="Classic Zinc Finger"/>
    <property type="match status" value="3"/>
</dbReference>
<dbReference type="GO" id="GO:0005634">
    <property type="term" value="C:nucleus"/>
    <property type="evidence" value="ECO:0007669"/>
    <property type="project" value="TreeGrafter"/>
</dbReference>
<evidence type="ECO:0000313" key="8">
    <source>
        <dbReference type="Ensembl" id="ENSPMRP00000001331.1"/>
    </source>
</evidence>
<evidence type="ECO:0000313" key="9">
    <source>
        <dbReference type="Proteomes" id="UP000472272"/>
    </source>
</evidence>
<evidence type="ECO:0000256" key="6">
    <source>
        <dbReference type="PROSITE-ProRule" id="PRU00042"/>
    </source>
</evidence>
<dbReference type="AlphaFoldDB" id="A0A670HP83"/>
<keyword evidence="2" id="KW-0677">Repeat</keyword>
<evidence type="ECO:0000256" key="1">
    <source>
        <dbReference type="ARBA" id="ARBA00022723"/>
    </source>
</evidence>
<dbReference type="PROSITE" id="PS50157">
    <property type="entry name" value="ZINC_FINGER_C2H2_2"/>
    <property type="match status" value="3"/>
</dbReference>
<evidence type="ECO:0000256" key="4">
    <source>
        <dbReference type="ARBA" id="ARBA00022833"/>
    </source>
</evidence>
<dbReference type="Pfam" id="PF00096">
    <property type="entry name" value="zf-C2H2"/>
    <property type="match status" value="2"/>
</dbReference>
<dbReference type="PANTHER" id="PTHR24393">
    <property type="entry name" value="ZINC FINGER PROTEIN"/>
    <property type="match status" value="1"/>
</dbReference>
<keyword evidence="3 6" id="KW-0863">Zinc-finger</keyword>
<dbReference type="GO" id="GO:0000978">
    <property type="term" value="F:RNA polymerase II cis-regulatory region sequence-specific DNA binding"/>
    <property type="evidence" value="ECO:0007669"/>
    <property type="project" value="TreeGrafter"/>
</dbReference>
<dbReference type="SMART" id="SM00355">
    <property type="entry name" value="ZnF_C2H2"/>
    <property type="match status" value="3"/>
</dbReference>
<dbReference type="GO" id="GO:0008270">
    <property type="term" value="F:zinc ion binding"/>
    <property type="evidence" value="ECO:0007669"/>
    <property type="project" value="UniProtKB-KW"/>
</dbReference>
<keyword evidence="9" id="KW-1185">Reference proteome</keyword>
<dbReference type="InterPro" id="IPR036236">
    <property type="entry name" value="Znf_C2H2_sf"/>
</dbReference>
<dbReference type="FunFam" id="3.30.160.60:FF:002343">
    <property type="entry name" value="Zinc finger protein 33A"/>
    <property type="match status" value="2"/>
</dbReference>
<dbReference type="PROSITE" id="PS00028">
    <property type="entry name" value="ZINC_FINGER_C2H2_1"/>
    <property type="match status" value="1"/>
</dbReference>
<keyword evidence="5" id="KW-0539">Nucleus</keyword>
<reference evidence="8" key="2">
    <citation type="submission" date="2025-08" db="UniProtKB">
        <authorList>
            <consortium name="Ensembl"/>
        </authorList>
    </citation>
    <scope>IDENTIFICATION</scope>
</reference>
<dbReference type="FunFam" id="3.30.160.60:FF:001997">
    <property type="entry name" value="Uncharacterized protein"/>
    <property type="match status" value="1"/>
</dbReference>
<name>A0A670HP83_PODMU</name>
<evidence type="ECO:0000256" key="3">
    <source>
        <dbReference type="ARBA" id="ARBA00022771"/>
    </source>
</evidence>
<dbReference type="GeneTree" id="ENSGT00940000156207"/>
<dbReference type="InterPro" id="IPR013087">
    <property type="entry name" value="Znf_C2H2_type"/>
</dbReference>
<dbReference type="GO" id="GO:0001228">
    <property type="term" value="F:DNA-binding transcription activator activity, RNA polymerase II-specific"/>
    <property type="evidence" value="ECO:0007669"/>
    <property type="project" value="TreeGrafter"/>
</dbReference>
<keyword evidence="1" id="KW-0479">Metal-binding</keyword>
<feature type="domain" description="C2H2-type" evidence="7">
    <location>
        <begin position="58"/>
        <end position="85"/>
    </location>
</feature>